<evidence type="ECO:0000256" key="5">
    <source>
        <dbReference type="ARBA" id="ARBA00022842"/>
    </source>
</evidence>
<dbReference type="Pfam" id="PF01769">
    <property type="entry name" value="MgtE"/>
    <property type="match status" value="1"/>
</dbReference>
<dbReference type="AlphaFoldDB" id="A0A7I7WLA7"/>
<feature type="transmembrane region" description="Helical" evidence="9">
    <location>
        <begin position="241"/>
        <end position="261"/>
    </location>
</feature>
<feature type="transmembrane region" description="Helical" evidence="9">
    <location>
        <begin position="267"/>
        <end position="293"/>
    </location>
</feature>
<evidence type="ECO:0000256" key="3">
    <source>
        <dbReference type="ARBA" id="ARBA00022448"/>
    </source>
</evidence>
<evidence type="ECO:0000313" key="12">
    <source>
        <dbReference type="Proteomes" id="UP000466187"/>
    </source>
</evidence>
<dbReference type="InterPro" id="IPR000644">
    <property type="entry name" value="CBS_dom"/>
</dbReference>
<feature type="domain" description="CBS" evidence="10">
    <location>
        <begin position="83"/>
        <end position="139"/>
    </location>
</feature>
<dbReference type="GO" id="GO:0016020">
    <property type="term" value="C:membrane"/>
    <property type="evidence" value="ECO:0007669"/>
    <property type="project" value="UniProtKB-SubCell"/>
</dbReference>
<dbReference type="KEGG" id="mgad:MGAD_22450"/>
<feature type="transmembrane region" description="Helical" evidence="9">
    <location>
        <begin position="305"/>
        <end position="328"/>
    </location>
</feature>
<evidence type="ECO:0000256" key="1">
    <source>
        <dbReference type="ARBA" id="ARBA00004141"/>
    </source>
</evidence>
<evidence type="ECO:0000256" key="8">
    <source>
        <dbReference type="PROSITE-ProRule" id="PRU00703"/>
    </source>
</evidence>
<accession>A0A7I7WLA7</accession>
<keyword evidence="4 9" id="KW-0812">Transmembrane</keyword>
<dbReference type="SMART" id="SM00116">
    <property type="entry name" value="CBS"/>
    <property type="match status" value="2"/>
</dbReference>
<evidence type="ECO:0000256" key="9">
    <source>
        <dbReference type="SAM" id="Phobius"/>
    </source>
</evidence>
<proteinExistence type="inferred from homology"/>
<keyword evidence="3" id="KW-0813">Transport</keyword>
<keyword evidence="7 9" id="KW-0472">Membrane</keyword>
<dbReference type="SUPFAM" id="SSF161093">
    <property type="entry name" value="MgtE membrane domain-like"/>
    <property type="match status" value="1"/>
</dbReference>
<evidence type="ECO:0000256" key="6">
    <source>
        <dbReference type="ARBA" id="ARBA00022989"/>
    </source>
</evidence>
<dbReference type="GO" id="GO:0008324">
    <property type="term" value="F:monoatomic cation transmembrane transporter activity"/>
    <property type="evidence" value="ECO:0007669"/>
    <property type="project" value="InterPro"/>
</dbReference>
<dbReference type="SUPFAM" id="SSF54631">
    <property type="entry name" value="CBS-domain pair"/>
    <property type="match status" value="1"/>
</dbReference>
<dbReference type="Proteomes" id="UP000466187">
    <property type="component" value="Chromosome"/>
</dbReference>
<evidence type="ECO:0000313" key="11">
    <source>
        <dbReference type="EMBL" id="BBZ17910.1"/>
    </source>
</evidence>
<evidence type="ECO:0000259" key="10">
    <source>
        <dbReference type="PROSITE" id="PS51371"/>
    </source>
</evidence>
<comment type="similarity">
    <text evidence="2">Belongs to the SLC41A transporter family.</text>
</comment>
<keyword evidence="8" id="KW-0129">CBS domain</keyword>
<dbReference type="Gene3D" id="1.10.357.20">
    <property type="entry name" value="SLC41 divalent cation transporters, integral membrane domain"/>
    <property type="match status" value="1"/>
</dbReference>
<organism evidence="11 12">
    <name type="scientific">Mycolicibacterium gadium</name>
    <name type="common">Mycobacterium gadium</name>
    <dbReference type="NCBI Taxonomy" id="1794"/>
    <lineage>
        <taxon>Bacteria</taxon>
        <taxon>Bacillati</taxon>
        <taxon>Actinomycetota</taxon>
        <taxon>Actinomycetes</taxon>
        <taxon>Mycobacteriales</taxon>
        <taxon>Mycobacteriaceae</taxon>
        <taxon>Mycolicibacterium</taxon>
    </lineage>
</organism>
<dbReference type="Gene3D" id="3.10.580.10">
    <property type="entry name" value="CBS-domain"/>
    <property type="match status" value="1"/>
</dbReference>
<feature type="transmembrane region" description="Helical" evidence="9">
    <location>
        <begin position="170"/>
        <end position="190"/>
    </location>
</feature>
<protein>
    <submittedName>
        <fullName evidence="11">Magnesium transporter</fullName>
    </submittedName>
</protein>
<dbReference type="EMBL" id="AP022608">
    <property type="protein sequence ID" value="BBZ17910.1"/>
    <property type="molecule type" value="Genomic_DNA"/>
</dbReference>
<evidence type="ECO:0000256" key="4">
    <source>
        <dbReference type="ARBA" id="ARBA00022692"/>
    </source>
</evidence>
<reference evidence="11 12" key="1">
    <citation type="journal article" date="2019" name="Emerg. Microbes Infect.">
        <title>Comprehensive subspecies identification of 175 nontuberculous mycobacteria species based on 7547 genomic profiles.</title>
        <authorList>
            <person name="Matsumoto Y."/>
            <person name="Kinjo T."/>
            <person name="Motooka D."/>
            <person name="Nabeya D."/>
            <person name="Jung N."/>
            <person name="Uechi K."/>
            <person name="Horii T."/>
            <person name="Iida T."/>
            <person name="Fujita J."/>
            <person name="Nakamura S."/>
        </authorList>
    </citation>
    <scope>NUCLEOTIDE SEQUENCE [LARGE SCALE GENOMIC DNA]</scope>
    <source>
        <strain evidence="11 12">JCM 12688</strain>
    </source>
</reference>
<sequence>MAMVTDVTTDFGGLPETALSHAYTEIPKASPDDLVGTTLERMRGRRFDSAAAVAVLDGDRLVGVATIEQMFAADSDAMLRDVMDRTPPVVTPDTDQERAAWRVVQDNEPGLAVVDEHGRFYGLIAPQQLLAVLLHEHDEDMARLGGFLHTVESTRRTTLETVTRRLWHRLPWLVVGLIGAMLSAGMMAAFEDQLNAVLAVAYFVPGIVYLADAVGTQTETVAIRGLSVGVGIRRILAPESLTGLTVGILLGLLMLPVVALMTNDWRLAAAVAIAVLAASTIATMVALILPWLLQALDKDPAFGSGPLATVIQDLLSIAIYLGAVTVLLG</sequence>
<dbReference type="InterPro" id="IPR036739">
    <property type="entry name" value="SLC41_membr_dom_sf"/>
</dbReference>
<dbReference type="PANTHER" id="PTHR41394">
    <property type="entry name" value="MAGNESIUM TRANSPORTER MGTE"/>
    <property type="match status" value="1"/>
</dbReference>
<name>A0A7I7WLA7_MYCGU</name>
<keyword evidence="5" id="KW-0460">Magnesium</keyword>
<dbReference type="PROSITE" id="PS51371">
    <property type="entry name" value="CBS"/>
    <property type="match status" value="1"/>
</dbReference>
<dbReference type="InterPro" id="IPR046342">
    <property type="entry name" value="CBS_dom_sf"/>
</dbReference>
<gene>
    <name evidence="11" type="ORF">MGAD_22450</name>
</gene>
<dbReference type="Pfam" id="PF00571">
    <property type="entry name" value="CBS"/>
    <property type="match status" value="1"/>
</dbReference>
<evidence type="ECO:0000256" key="2">
    <source>
        <dbReference type="ARBA" id="ARBA00009749"/>
    </source>
</evidence>
<dbReference type="PANTHER" id="PTHR41394:SF5">
    <property type="entry name" value="SLC41A_MGTE INTEGRAL MEMBRANE DOMAIN-CONTAINING PROTEIN"/>
    <property type="match status" value="1"/>
</dbReference>
<dbReference type="InterPro" id="IPR006667">
    <property type="entry name" value="SLC41_membr_dom"/>
</dbReference>
<keyword evidence="6 9" id="KW-1133">Transmembrane helix</keyword>
<evidence type="ECO:0000256" key="7">
    <source>
        <dbReference type="ARBA" id="ARBA00023136"/>
    </source>
</evidence>
<comment type="subcellular location">
    <subcellularLocation>
        <location evidence="1">Membrane</location>
        <topology evidence="1">Multi-pass membrane protein</topology>
    </subcellularLocation>
</comment>